<dbReference type="Pfam" id="PF21960">
    <property type="entry name" value="RCF1-5-like_lid"/>
    <property type="match status" value="1"/>
</dbReference>
<dbReference type="OrthoDB" id="8658at2157"/>
<feature type="binding site" evidence="7">
    <location>
        <begin position="45"/>
        <end position="52"/>
    </location>
    <ligand>
        <name>ATP</name>
        <dbReference type="ChEBI" id="CHEBI:30616"/>
    </ligand>
</feature>
<feature type="compositionally biased region" description="Basic and acidic residues" evidence="8">
    <location>
        <begin position="432"/>
        <end position="459"/>
    </location>
</feature>
<evidence type="ECO:0000256" key="1">
    <source>
        <dbReference type="ARBA" id="ARBA00006878"/>
    </source>
</evidence>
<dbReference type="GO" id="GO:0003689">
    <property type="term" value="F:DNA clamp loader activity"/>
    <property type="evidence" value="ECO:0007669"/>
    <property type="project" value="UniProtKB-UniRule"/>
</dbReference>
<dbReference type="EMBL" id="BFAX01000003">
    <property type="protein sequence ID" value="GBF36410.1"/>
    <property type="molecule type" value="Genomic_DNA"/>
</dbReference>
<dbReference type="NCBIfam" id="NF003230">
    <property type="entry name" value="PRK04195.1-6"/>
    <property type="match status" value="1"/>
</dbReference>
<dbReference type="Pfam" id="PF00004">
    <property type="entry name" value="AAA"/>
    <property type="match status" value="1"/>
</dbReference>
<evidence type="ECO:0000313" key="11">
    <source>
        <dbReference type="Proteomes" id="UP000290527"/>
    </source>
</evidence>
<dbReference type="CDD" id="cd18140">
    <property type="entry name" value="HLD_clamp_RFC"/>
    <property type="match status" value="1"/>
</dbReference>
<dbReference type="HAMAP" id="MF_01508">
    <property type="entry name" value="RfcL"/>
    <property type="match status" value="1"/>
</dbReference>
<comment type="subunit">
    <text evidence="7">Heteromultimer composed of small subunits (RfcS) and large subunits (RfcL).</text>
</comment>
<evidence type="ECO:0000256" key="2">
    <source>
        <dbReference type="ARBA" id="ARBA00014793"/>
    </source>
</evidence>
<dbReference type="NCBIfam" id="NF003229">
    <property type="entry name" value="PRK04195.1-5"/>
    <property type="match status" value="1"/>
</dbReference>
<dbReference type="InterPro" id="IPR023935">
    <property type="entry name" value="Rep_factor-C_lsu"/>
</dbReference>
<gene>
    <name evidence="7" type="primary">rfcL</name>
    <name evidence="10" type="ORF">MHHB_P0640</name>
</gene>
<evidence type="ECO:0000256" key="8">
    <source>
        <dbReference type="SAM" id="MobiDB-lite"/>
    </source>
</evidence>
<organism evidence="10 11">
    <name type="scientific">Methanofervidicoccus abyssi</name>
    <dbReference type="NCBI Taxonomy" id="2082189"/>
    <lineage>
        <taxon>Archaea</taxon>
        <taxon>Methanobacteriati</taxon>
        <taxon>Methanobacteriota</taxon>
        <taxon>Methanomada group</taxon>
        <taxon>Methanococci</taxon>
        <taxon>Methanococcales</taxon>
        <taxon>Methanofervidicoccus</taxon>
    </lineage>
</organism>
<keyword evidence="3 7" id="KW-0235">DNA replication</keyword>
<reference evidence="10 11" key="1">
    <citation type="journal article" date="2019" name="Int. J. Syst. Evol. Microbiol.">
        <title>Methanofervidicoccus abyssi gen. nov., sp. nov., a hydrogenotrophic methanogen, isolated from a hydrothermal vent chimney in the Mid-Cayman Spreading Center, the Caribbean Sea.</title>
        <authorList>
            <person name="Sakai S."/>
            <person name="Takaki Y."/>
            <person name="Miyazaki M."/>
            <person name="Ogawara M."/>
            <person name="Yanagawa K."/>
            <person name="Miyazaki J."/>
            <person name="Takai K."/>
        </authorList>
    </citation>
    <scope>NUCLEOTIDE SEQUENCE [LARGE SCALE GENOMIC DNA]</scope>
    <source>
        <strain evidence="10 11">HHB</strain>
    </source>
</reference>
<name>A0A401HQC6_9EURY</name>
<dbReference type="RefSeq" id="WP_131007188.1">
    <property type="nucleotide sequence ID" value="NZ_BFAX01000003.1"/>
</dbReference>
<dbReference type="GO" id="GO:0016887">
    <property type="term" value="F:ATP hydrolysis activity"/>
    <property type="evidence" value="ECO:0007669"/>
    <property type="project" value="InterPro"/>
</dbReference>
<evidence type="ECO:0000313" key="10">
    <source>
        <dbReference type="EMBL" id="GBF36410.1"/>
    </source>
</evidence>
<evidence type="ECO:0000256" key="4">
    <source>
        <dbReference type="ARBA" id="ARBA00022741"/>
    </source>
</evidence>
<evidence type="ECO:0000256" key="5">
    <source>
        <dbReference type="ARBA" id="ARBA00022840"/>
    </source>
</evidence>
<dbReference type="GO" id="GO:0006260">
    <property type="term" value="P:DNA replication"/>
    <property type="evidence" value="ECO:0007669"/>
    <property type="project" value="UniProtKB-UniRule"/>
</dbReference>
<comment type="caution">
    <text evidence="10">The sequence shown here is derived from an EMBL/GenBank/DDBJ whole genome shotgun (WGS) entry which is preliminary data.</text>
</comment>
<accession>A0A401HQC6</accession>
<dbReference type="PANTHER" id="PTHR23389:SF6">
    <property type="entry name" value="REPLICATION FACTOR C SUBUNIT 1"/>
    <property type="match status" value="1"/>
</dbReference>
<evidence type="ECO:0000256" key="3">
    <source>
        <dbReference type="ARBA" id="ARBA00022705"/>
    </source>
</evidence>
<comment type="similarity">
    <text evidence="1 7">Belongs to the activator 1 small subunits family. RfcL subfamily.</text>
</comment>
<dbReference type="InterPro" id="IPR003959">
    <property type="entry name" value="ATPase_AAA_core"/>
</dbReference>
<dbReference type="Gene3D" id="1.10.8.60">
    <property type="match status" value="1"/>
</dbReference>
<keyword evidence="4 7" id="KW-0547">Nucleotide-binding</keyword>
<evidence type="ECO:0000256" key="7">
    <source>
        <dbReference type="HAMAP-Rule" id="MF_01508"/>
    </source>
</evidence>
<dbReference type="Proteomes" id="UP000290527">
    <property type="component" value="Unassembled WGS sequence"/>
</dbReference>
<dbReference type="AlphaFoldDB" id="A0A401HQC6"/>
<dbReference type="CDD" id="cd00009">
    <property type="entry name" value="AAA"/>
    <property type="match status" value="1"/>
</dbReference>
<keyword evidence="11" id="KW-1185">Reference proteome</keyword>
<dbReference type="InterPro" id="IPR027417">
    <property type="entry name" value="P-loop_NTPase"/>
</dbReference>
<dbReference type="SMART" id="SM00382">
    <property type="entry name" value="AAA"/>
    <property type="match status" value="1"/>
</dbReference>
<keyword evidence="5 7" id="KW-0067">ATP-binding</keyword>
<dbReference type="PANTHER" id="PTHR23389">
    <property type="entry name" value="CHROMOSOME TRANSMISSION FIDELITY FACTOR 18"/>
    <property type="match status" value="1"/>
</dbReference>
<evidence type="ECO:0000256" key="6">
    <source>
        <dbReference type="ARBA" id="ARBA00032141"/>
    </source>
</evidence>
<dbReference type="GO" id="GO:0005524">
    <property type="term" value="F:ATP binding"/>
    <property type="evidence" value="ECO:0007669"/>
    <property type="project" value="UniProtKB-UniRule"/>
</dbReference>
<protein>
    <recommendedName>
        <fullName evidence="2 7">Replication factor C large subunit</fullName>
        <shortName evidence="7">RFC large subunit</shortName>
    </recommendedName>
    <alternativeName>
        <fullName evidence="6 7">Clamp loader large subunit</fullName>
    </alternativeName>
</protein>
<dbReference type="Gene3D" id="3.40.50.300">
    <property type="entry name" value="P-loop containing nucleotide triphosphate hydrolases"/>
    <property type="match status" value="1"/>
</dbReference>
<sequence length="469" mass="53782">MNWVEKYRPKTLDEVAGNKVAKEELKRWMEDFISGKERKPVLLAGPPGCGKTTMAKALGRDYNFDVIELNASDRRSAEVIRSIVGSASGSKSIFGRRILIVLDEVDGISGSSDKGGLKEILKIVKVAKNPLILTANDIYKPSLKPLRESCKVINLKPIPTTVIFSVLKKIARNEGLDIDEDTLRVIARHAEGDLRAAINDLESLALGGSLSLEDAKKLDSRNVEKTIFDTIRMILKTTHYNIALLALWDFKEDLETLEEWLAENIPREYKKMNEVATAYDYLSKADLFLGRANRRQNYSFWRYASSLMTAGVALAKEEKYRGFTPYVRPKVFNKLLQVKSEREILKKILSKISEKTHVSIKRAREDLHYLSTILKENSKLGAKIVDFYEFTEDEVEYLTDKDTAKKIFKILKDIKDKEKKYKKVEKKEIKVKDTKNEKVKKEENKKKKEKEKDKKETKGKQMTLDAFFQ</sequence>
<dbReference type="SUPFAM" id="SSF52540">
    <property type="entry name" value="P-loop containing nucleoside triphosphate hydrolases"/>
    <property type="match status" value="1"/>
</dbReference>
<evidence type="ECO:0000259" key="9">
    <source>
        <dbReference type="SMART" id="SM00382"/>
    </source>
</evidence>
<proteinExistence type="inferred from homology"/>
<dbReference type="InterPro" id="IPR047854">
    <property type="entry name" value="RFC_lid"/>
</dbReference>
<comment type="function">
    <text evidence="7">Part of the RFC clamp loader complex which loads the PCNA sliding clamp onto DNA.</text>
</comment>
<feature type="domain" description="AAA+ ATPase" evidence="9">
    <location>
        <begin position="37"/>
        <end position="159"/>
    </location>
</feature>
<dbReference type="InterPro" id="IPR003593">
    <property type="entry name" value="AAA+_ATPase"/>
</dbReference>
<feature type="region of interest" description="Disordered" evidence="8">
    <location>
        <begin position="432"/>
        <end position="469"/>
    </location>
</feature>